<keyword evidence="2" id="KW-1185">Reference proteome</keyword>
<dbReference type="Proteomes" id="UP001500235">
    <property type="component" value="Unassembled WGS sequence"/>
</dbReference>
<evidence type="ECO:0000313" key="1">
    <source>
        <dbReference type="EMBL" id="GAA4020292.1"/>
    </source>
</evidence>
<name>A0ABP7T2W0_9SPHN</name>
<protein>
    <submittedName>
        <fullName evidence="1">Uncharacterized protein</fullName>
    </submittedName>
</protein>
<comment type="caution">
    <text evidence="1">The sequence shown here is derived from an EMBL/GenBank/DDBJ whole genome shotgun (WGS) entry which is preliminary data.</text>
</comment>
<gene>
    <name evidence="1" type="ORF">GCM10022280_20780</name>
</gene>
<evidence type="ECO:0000313" key="2">
    <source>
        <dbReference type="Proteomes" id="UP001500235"/>
    </source>
</evidence>
<dbReference type="RefSeq" id="WP_344707348.1">
    <property type="nucleotide sequence ID" value="NZ_BAABBQ010000001.1"/>
</dbReference>
<reference evidence="2" key="1">
    <citation type="journal article" date="2019" name="Int. J. Syst. Evol. Microbiol.">
        <title>The Global Catalogue of Microorganisms (GCM) 10K type strain sequencing project: providing services to taxonomists for standard genome sequencing and annotation.</title>
        <authorList>
            <consortium name="The Broad Institute Genomics Platform"/>
            <consortium name="The Broad Institute Genome Sequencing Center for Infectious Disease"/>
            <person name="Wu L."/>
            <person name="Ma J."/>
        </authorList>
    </citation>
    <scope>NUCLEOTIDE SEQUENCE [LARGE SCALE GENOMIC DNA]</scope>
    <source>
        <strain evidence="2">JCM 17563</strain>
    </source>
</reference>
<sequence length="85" mass="9502">MFALLMTAAAASSLTPTVEVMPRQFNRDGVRAVYTREIDSDGTVHLRGFYRDTARTRFHYRISGSHVEASVDGVADRFKVPTARP</sequence>
<proteinExistence type="predicted"/>
<accession>A0ABP7T2W0</accession>
<organism evidence="1 2">
    <name type="scientific">Sphingomonas swuensis</name>
    <dbReference type="NCBI Taxonomy" id="977800"/>
    <lineage>
        <taxon>Bacteria</taxon>
        <taxon>Pseudomonadati</taxon>
        <taxon>Pseudomonadota</taxon>
        <taxon>Alphaproteobacteria</taxon>
        <taxon>Sphingomonadales</taxon>
        <taxon>Sphingomonadaceae</taxon>
        <taxon>Sphingomonas</taxon>
    </lineage>
</organism>
<dbReference type="EMBL" id="BAABBQ010000001">
    <property type="protein sequence ID" value="GAA4020292.1"/>
    <property type="molecule type" value="Genomic_DNA"/>
</dbReference>